<keyword evidence="1" id="KW-0813">Transport</keyword>
<sequence>MIQFINFQKQYGDYKVMDIAQAQIEAGIYWLKGINGSGKSTLLRCLAGLIPFEGAIHINAINIRKSKRLHRQLVNYGEAEPVYPPFLNGSELIHFYAAAKGGNKSECMQYAEQLQLHHALQKQTGSYSSGMLKKLSLILAFTGNPKWILLDEPLITLDAEAVATMLQIIEQAYNRGISFLLTSHQDVAFPDHTLPLQTLYIKDKTVTAIP</sequence>
<dbReference type="PANTHER" id="PTHR42939">
    <property type="entry name" value="ABC TRANSPORTER ATP-BINDING PROTEIN ALBC-RELATED"/>
    <property type="match status" value="1"/>
</dbReference>
<dbReference type="GO" id="GO:0005524">
    <property type="term" value="F:ATP binding"/>
    <property type="evidence" value="ECO:0007669"/>
    <property type="project" value="UniProtKB-KW"/>
</dbReference>
<feature type="domain" description="ABC transporter" evidence="4">
    <location>
        <begin position="2"/>
        <end position="209"/>
    </location>
</feature>
<reference evidence="5 6" key="1">
    <citation type="submission" date="2019-05" db="EMBL/GenBank/DDBJ databases">
        <title>Panacibacter sp. strain 17mud1-8 Genome sequencing and assembly.</title>
        <authorList>
            <person name="Chhetri G."/>
        </authorList>
    </citation>
    <scope>NUCLEOTIDE SEQUENCE [LARGE SCALE GENOMIC DNA]</scope>
    <source>
        <strain evidence="5 6">17mud1-8</strain>
    </source>
</reference>
<evidence type="ECO:0000313" key="5">
    <source>
        <dbReference type="EMBL" id="TKK71597.1"/>
    </source>
</evidence>
<dbReference type="InterPro" id="IPR003439">
    <property type="entry name" value="ABC_transporter-like_ATP-bd"/>
</dbReference>
<evidence type="ECO:0000256" key="2">
    <source>
        <dbReference type="ARBA" id="ARBA00022741"/>
    </source>
</evidence>
<dbReference type="InterPro" id="IPR027417">
    <property type="entry name" value="P-loop_NTPase"/>
</dbReference>
<keyword evidence="2" id="KW-0547">Nucleotide-binding</keyword>
<protein>
    <submittedName>
        <fullName evidence="5">ABC transporter ATP-binding protein</fullName>
    </submittedName>
</protein>
<dbReference type="InterPro" id="IPR017871">
    <property type="entry name" value="ABC_transporter-like_CS"/>
</dbReference>
<evidence type="ECO:0000256" key="1">
    <source>
        <dbReference type="ARBA" id="ARBA00022448"/>
    </source>
</evidence>
<dbReference type="PROSITE" id="PS50893">
    <property type="entry name" value="ABC_TRANSPORTER_2"/>
    <property type="match status" value="1"/>
</dbReference>
<dbReference type="SUPFAM" id="SSF52540">
    <property type="entry name" value="P-loop containing nucleoside triphosphate hydrolases"/>
    <property type="match status" value="1"/>
</dbReference>
<name>A0A4U3LCI9_9BACT</name>
<dbReference type="RefSeq" id="WP_137259837.1">
    <property type="nucleotide sequence ID" value="NZ_SZQL01000001.1"/>
</dbReference>
<dbReference type="OrthoDB" id="9801987at2"/>
<gene>
    <name evidence="5" type="ORF">FC093_00815</name>
</gene>
<evidence type="ECO:0000259" key="4">
    <source>
        <dbReference type="PROSITE" id="PS50893"/>
    </source>
</evidence>
<proteinExistence type="predicted"/>
<dbReference type="PROSITE" id="PS00211">
    <property type="entry name" value="ABC_TRANSPORTER_1"/>
    <property type="match status" value="1"/>
</dbReference>
<dbReference type="InterPro" id="IPR051782">
    <property type="entry name" value="ABC_Transporter_VariousFunc"/>
</dbReference>
<keyword evidence="3 5" id="KW-0067">ATP-binding</keyword>
<dbReference type="AlphaFoldDB" id="A0A4U3LCI9"/>
<evidence type="ECO:0000256" key="3">
    <source>
        <dbReference type="ARBA" id="ARBA00022840"/>
    </source>
</evidence>
<comment type="caution">
    <text evidence="5">The sequence shown here is derived from an EMBL/GenBank/DDBJ whole genome shotgun (WGS) entry which is preliminary data.</text>
</comment>
<evidence type="ECO:0000313" key="6">
    <source>
        <dbReference type="Proteomes" id="UP000305848"/>
    </source>
</evidence>
<organism evidence="5 6">
    <name type="scientific">Ilyomonas limi</name>
    <dbReference type="NCBI Taxonomy" id="2575867"/>
    <lineage>
        <taxon>Bacteria</taxon>
        <taxon>Pseudomonadati</taxon>
        <taxon>Bacteroidota</taxon>
        <taxon>Chitinophagia</taxon>
        <taxon>Chitinophagales</taxon>
        <taxon>Chitinophagaceae</taxon>
        <taxon>Ilyomonas</taxon>
    </lineage>
</organism>
<dbReference type="PANTHER" id="PTHR42939:SF1">
    <property type="entry name" value="ABC TRANSPORTER ATP-BINDING PROTEIN ALBC-RELATED"/>
    <property type="match status" value="1"/>
</dbReference>
<dbReference type="Gene3D" id="3.40.50.300">
    <property type="entry name" value="P-loop containing nucleotide triphosphate hydrolases"/>
    <property type="match status" value="1"/>
</dbReference>
<dbReference type="Proteomes" id="UP000305848">
    <property type="component" value="Unassembled WGS sequence"/>
</dbReference>
<dbReference type="Pfam" id="PF00005">
    <property type="entry name" value="ABC_tran"/>
    <property type="match status" value="1"/>
</dbReference>
<keyword evidence="6" id="KW-1185">Reference proteome</keyword>
<accession>A0A4U3LCI9</accession>
<dbReference type="EMBL" id="SZQL01000001">
    <property type="protein sequence ID" value="TKK71597.1"/>
    <property type="molecule type" value="Genomic_DNA"/>
</dbReference>
<dbReference type="GO" id="GO:0016887">
    <property type="term" value="F:ATP hydrolysis activity"/>
    <property type="evidence" value="ECO:0007669"/>
    <property type="project" value="InterPro"/>
</dbReference>